<dbReference type="PRINTS" id="PR00622">
    <property type="entry name" value="HISTONEH3"/>
</dbReference>
<keyword evidence="11" id="KW-1185">Reference proteome</keyword>
<evidence type="ECO:0000256" key="2">
    <source>
        <dbReference type="ARBA" id="ARBA00004286"/>
    </source>
</evidence>
<comment type="caution">
    <text evidence="10">The sequence shown here is derived from an EMBL/GenBank/DDBJ whole genome shotgun (WGS) entry which is preliminary data.</text>
</comment>
<dbReference type="PANTHER" id="PTHR45810:SF17">
    <property type="entry name" value="HISTONE H3-LIKE CENTROMERIC PROTEIN A"/>
    <property type="match status" value="1"/>
</dbReference>
<evidence type="ECO:0000256" key="5">
    <source>
        <dbReference type="ARBA" id="ARBA00023125"/>
    </source>
</evidence>
<evidence type="ECO:0000256" key="6">
    <source>
        <dbReference type="ARBA" id="ARBA00023242"/>
    </source>
</evidence>
<dbReference type="Gene3D" id="1.10.20.10">
    <property type="entry name" value="Histone, subunit A"/>
    <property type="match status" value="1"/>
</dbReference>
<dbReference type="GO" id="GO:0005634">
    <property type="term" value="C:nucleus"/>
    <property type="evidence" value="ECO:0007669"/>
    <property type="project" value="UniProtKB-SubCell"/>
</dbReference>
<evidence type="ECO:0000256" key="7">
    <source>
        <dbReference type="ARBA" id="ARBA00023269"/>
    </source>
</evidence>
<dbReference type="OrthoDB" id="842664at2759"/>
<evidence type="ECO:0000259" key="9">
    <source>
        <dbReference type="Pfam" id="PF00125"/>
    </source>
</evidence>
<evidence type="ECO:0000313" key="10">
    <source>
        <dbReference type="EMBL" id="CAH1786183.1"/>
    </source>
</evidence>
<dbReference type="InterPro" id="IPR007125">
    <property type="entry name" value="H2A/H2B/H3"/>
</dbReference>
<evidence type="ECO:0000256" key="1">
    <source>
        <dbReference type="ARBA" id="ARBA00004123"/>
    </source>
</evidence>
<keyword evidence="4" id="KW-0158">Chromosome</keyword>
<dbReference type="InterPro" id="IPR009072">
    <property type="entry name" value="Histone-fold"/>
</dbReference>
<dbReference type="CDD" id="cd22911">
    <property type="entry name" value="HFD_H3"/>
    <property type="match status" value="1"/>
</dbReference>
<evidence type="ECO:0000256" key="3">
    <source>
        <dbReference type="ARBA" id="ARBA00010343"/>
    </source>
</evidence>
<reference evidence="10" key="1">
    <citation type="submission" date="2022-03" db="EMBL/GenBank/DDBJ databases">
        <authorList>
            <person name="Martin C."/>
        </authorList>
    </citation>
    <scope>NUCLEOTIDE SEQUENCE</scope>
</reference>
<dbReference type="GO" id="GO:0030527">
    <property type="term" value="F:structural constituent of chromatin"/>
    <property type="evidence" value="ECO:0007669"/>
    <property type="project" value="InterPro"/>
</dbReference>
<name>A0A8J1UF22_OWEFU</name>
<evidence type="ECO:0000256" key="8">
    <source>
        <dbReference type="SAM" id="MobiDB-lite"/>
    </source>
</evidence>
<proteinExistence type="inferred from homology"/>
<keyword evidence="5" id="KW-0238">DNA-binding</keyword>
<dbReference type="GO" id="GO:0000786">
    <property type="term" value="C:nucleosome"/>
    <property type="evidence" value="ECO:0007669"/>
    <property type="project" value="UniProtKB-KW"/>
</dbReference>
<comment type="subcellular location">
    <subcellularLocation>
        <location evidence="2">Chromosome</location>
    </subcellularLocation>
    <subcellularLocation>
        <location evidence="1">Nucleus</location>
    </subcellularLocation>
</comment>
<dbReference type="SUPFAM" id="SSF47113">
    <property type="entry name" value="Histone-fold"/>
    <property type="match status" value="1"/>
</dbReference>
<dbReference type="AlphaFoldDB" id="A0A8J1UF22"/>
<dbReference type="Proteomes" id="UP000749559">
    <property type="component" value="Unassembled WGS sequence"/>
</dbReference>
<dbReference type="PANTHER" id="PTHR45810">
    <property type="entry name" value="HISTONE H3.2"/>
    <property type="match status" value="1"/>
</dbReference>
<accession>A0A8J1UF22</accession>
<dbReference type="FunFam" id="1.10.20.10:FF:000088">
    <property type="entry name" value="Histone H3-like centromeric protein CSE4"/>
    <property type="match status" value="1"/>
</dbReference>
<dbReference type="SMART" id="SM00428">
    <property type="entry name" value="H3"/>
    <property type="match status" value="1"/>
</dbReference>
<evidence type="ECO:0000313" key="11">
    <source>
        <dbReference type="Proteomes" id="UP000749559"/>
    </source>
</evidence>
<dbReference type="InterPro" id="IPR000164">
    <property type="entry name" value="Histone_H3/CENP-A"/>
</dbReference>
<keyword evidence="6" id="KW-0539">Nucleus</keyword>
<feature type="region of interest" description="Disordered" evidence="8">
    <location>
        <begin position="1"/>
        <end position="69"/>
    </location>
</feature>
<sequence>MVRSDKQKRKGENPSRYPRLTPQKRLSFSGAVHNPTPSPAASTSRGRIPAGKTVLGTSRSAVKSPRKRHYRPGARALMEIRRFQKSTDLLIRKLPFARLIKEIAMEYSSHQLKWQAVAIMALQEAAEAYLVHVFEDTNLCAIHAKRVTIQPKDMQLARRLHGSML</sequence>
<dbReference type="Pfam" id="PF00125">
    <property type="entry name" value="Histone"/>
    <property type="match status" value="1"/>
</dbReference>
<evidence type="ECO:0000256" key="4">
    <source>
        <dbReference type="ARBA" id="ARBA00022454"/>
    </source>
</evidence>
<keyword evidence="7" id="KW-0544">Nucleosome core</keyword>
<dbReference type="EMBL" id="CAIIXF020000006">
    <property type="protein sequence ID" value="CAH1786183.1"/>
    <property type="molecule type" value="Genomic_DNA"/>
</dbReference>
<organism evidence="10 11">
    <name type="scientific">Owenia fusiformis</name>
    <name type="common">Polychaete worm</name>
    <dbReference type="NCBI Taxonomy" id="6347"/>
    <lineage>
        <taxon>Eukaryota</taxon>
        <taxon>Metazoa</taxon>
        <taxon>Spiralia</taxon>
        <taxon>Lophotrochozoa</taxon>
        <taxon>Annelida</taxon>
        <taxon>Polychaeta</taxon>
        <taxon>Sedentaria</taxon>
        <taxon>Canalipalpata</taxon>
        <taxon>Sabellida</taxon>
        <taxon>Oweniida</taxon>
        <taxon>Oweniidae</taxon>
        <taxon>Owenia</taxon>
    </lineage>
</organism>
<protein>
    <recommendedName>
        <fullName evidence="9">Core Histone H2A/H2B/H3 domain-containing protein</fullName>
    </recommendedName>
</protein>
<gene>
    <name evidence="10" type="ORF">OFUS_LOCUS12131</name>
</gene>
<comment type="similarity">
    <text evidence="3">Belongs to the histone H3 family.</text>
</comment>
<feature type="non-terminal residue" evidence="10">
    <location>
        <position position="165"/>
    </location>
</feature>
<dbReference type="GO" id="GO:0003677">
    <property type="term" value="F:DNA binding"/>
    <property type="evidence" value="ECO:0007669"/>
    <property type="project" value="UniProtKB-KW"/>
</dbReference>
<feature type="domain" description="Core Histone H2A/H2B/H3" evidence="9">
    <location>
        <begin position="72"/>
        <end position="160"/>
    </location>
</feature>
<dbReference type="GO" id="GO:0046982">
    <property type="term" value="F:protein heterodimerization activity"/>
    <property type="evidence" value="ECO:0007669"/>
    <property type="project" value="InterPro"/>
</dbReference>